<dbReference type="EMBL" id="JAUIZM010000001">
    <property type="protein sequence ID" value="KAK1405161.1"/>
    <property type="molecule type" value="Genomic_DNA"/>
</dbReference>
<gene>
    <name evidence="1" type="ORF">POM88_004766</name>
</gene>
<evidence type="ECO:0000313" key="2">
    <source>
        <dbReference type="Proteomes" id="UP001237642"/>
    </source>
</evidence>
<evidence type="ECO:0000313" key="1">
    <source>
        <dbReference type="EMBL" id="KAK1405161.1"/>
    </source>
</evidence>
<proteinExistence type="predicted"/>
<reference evidence="1" key="1">
    <citation type="submission" date="2023-02" db="EMBL/GenBank/DDBJ databases">
        <title>Genome of toxic invasive species Heracleum sosnowskyi carries increased number of genes despite the absence of recent whole-genome duplications.</title>
        <authorList>
            <person name="Schelkunov M."/>
            <person name="Shtratnikova V."/>
            <person name="Makarenko M."/>
            <person name="Klepikova A."/>
            <person name="Omelchenko D."/>
            <person name="Novikova G."/>
            <person name="Obukhova E."/>
            <person name="Bogdanov V."/>
            <person name="Penin A."/>
            <person name="Logacheva M."/>
        </authorList>
    </citation>
    <scope>NUCLEOTIDE SEQUENCE</scope>
    <source>
        <strain evidence="1">Hsosn_3</strain>
        <tissue evidence="1">Leaf</tissue>
    </source>
</reference>
<accession>A0AAD8JM67</accession>
<dbReference type="PANTHER" id="PTHR33389:SF18">
    <property type="entry name" value="OS01G0677900 PROTEIN"/>
    <property type="match status" value="1"/>
</dbReference>
<dbReference type="PANTHER" id="PTHR33389">
    <property type="entry name" value="FAMILY PROTEIN, PUTATIVE (DUF2921)-RELATED"/>
    <property type="match status" value="1"/>
</dbReference>
<organism evidence="1 2">
    <name type="scientific">Heracleum sosnowskyi</name>
    <dbReference type="NCBI Taxonomy" id="360622"/>
    <lineage>
        <taxon>Eukaryota</taxon>
        <taxon>Viridiplantae</taxon>
        <taxon>Streptophyta</taxon>
        <taxon>Embryophyta</taxon>
        <taxon>Tracheophyta</taxon>
        <taxon>Spermatophyta</taxon>
        <taxon>Magnoliopsida</taxon>
        <taxon>eudicotyledons</taxon>
        <taxon>Gunneridae</taxon>
        <taxon>Pentapetalae</taxon>
        <taxon>asterids</taxon>
        <taxon>campanulids</taxon>
        <taxon>Apiales</taxon>
        <taxon>Apiaceae</taxon>
        <taxon>Apioideae</taxon>
        <taxon>apioid superclade</taxon>
        <taxon>Tordylieae</taxon>
        <taxon>Tordyliinae</taxon>
        <taxon>Heracleum</taxon>
    </lineage>
</organism>
<name>A0AAD8JM67_9APIA</name>
<protein>
    <submittedName>
        <fullName evidence="1">Uncharacterized protein</fullName>
    </submittedName>
</protein>
<sequence length="161" mass="18568">MHHLARNSTRGRSSRLPRWPDRLVFLLHGFWSESSGKACFVGSAPWYSSIGEPLRIWGRDKAVGQIWTNKTAQDVGYFGIIKFRTSDMYMKAPGFKYEYTVVEKVNKLCGKKTVSRGERYPSGHSYDMRFDMPVQNSEYFVRSYADPVFIGNKSYADNIPM</sequence>
<reference evidence="1" key="2">
    <citation type="submission" date="2023-05" db="EMBL/GenBank/DDBJ databases">
        <authorList>
            <person name="Schelkunov M.I."/>
        </authorList>
    </citation>
    <scope>NUCLEOTIDE SEQUENCE</scope>
    <source>
        <strain evidence="1">Hsosn_3</strain>
        <tissue evidence="1">Leaf</tissue>
    </source>
</reference>
<dbReference type="Proteomes" id="UP001237642">
    <property type="component" value="Unassembled WGS sequence"/>
</dbReference>
<keyword evidence="2" id="KW-1185">Reference proteome</keyword>
<comment type="caution">
    <text evidence="1">The sequence shown here is derived from an EMBL/GenBank/DDBJ whole genome shotgun (WGS) entry which is preliminary data.</text>
</comment>
<dbReference type="AlphaFoldDB" id="A0AAD8JM67"/>